<dbReference type="Proteomes" id="UP000095209">
    <property type="component" value="Unassembled WGS sequence"/>
</dbReference>
<dbReference type="RefSeq" id="WP_069718779.1">
    <property type="nucleotide sequence ID" value="NZ_MJEH01000063.1"/>
</dbReference>
<dbReference type="InterPro" id="IPR006668">
    <property type="entry name" value="Mg_transptr_MgtE_intracell_dom"/>
</dbReference>
<keyword evidence="2" id="KW-1133">Transmembrane helix</keyword>
<dbReference type="Pfam" id="PF03448">
    <property type="entry name" value="MgtE_N"/>
    <property type="match status" value="1"/>
</dbReference>
<reference evidence="4 5" key="1">
    <citation type="submission" date="2016-08" db="EMBL/GenBank/DDBJ databases">
        <title>Genome of Bacillus solimangrovi GH2-4.</title>
        <authorList>
            <person name="Lim S."/>
            <person name="Kim B.-C."/>
        </authorList>
    </citation>
    <scope>NUCLEOTIDE SEQUENCE [LARGE SCALE GENOMIC DNA]</scope>
    <source>
        <strain evidence="4 5">GH2-4</strain>
    </source>
</reference>
<comment type="caution">
    <text evidence="4">The sequence shown here is derived from an EMBL/GenBank/DDBJ whole genome shotgun (WGS) entry which is preliminary data.</text>
</comment>
<keyword evidence="5" id="KW-1185">Reference proteome</keyword>
<feature type="coiled-coil region" evidence="1">
    <location>
        <begin position="73"/>
        <end position="117"/>
    </location>
</feature>
<organism evidence="4 5">
    <name type="scientific">Bacillus solimangrovi</name>
    <dbReference type="NCBI Taxonomy" id="1305675"/>
    <lineage>
        <taxon>Bacteria</taxon>
        <taxon>Bacillati</taxon>
        <taxon>Bacillota</taxon>
        <taxon>Bacilli</taxon>
        <taxon>Bacillales</taxon>
        <taxon>Bacillaceae</taxon>
        <taxon>Bacillus</taxon>
    </lineage>
</organism>
<evidence type="ECO:0000313" key="5">
    <source>
        <dbReference type="Proteomes" id="UP000095209"/>
    </source>
</evidence>
<evidence type="ECO:0000256" key="1">
    <source>
        <dbReference type="SAM" id="Coils"/>
    </source>
</evidence>
<gene>
    <name evidence="4" type="ORF">BFG57_06495</name>
</gene>
<sequence length="191" mass="21769">MEQIEKKHSKLQWFFFVIVFPLLTAITIVLIVLIMLGVNVFDLKNEVVNKVPVLSAVFDSEGVSPEEDPFLLRADLQNKEAQLANLNKLIEQKDQQIEQFQVEIDQLNEQIQAEAISEEKRQADIKSLAKTYSEMDEKPAAAIIEQLEDYEAAEIMLEMKDDERAEVFNVMDPSKAAIITQIIKDGLFVSN</sequence>
<dbReference type="OrthoDB" id="1724615at2"/>
<keyword evidence="1" id="KW-0175">Coiled coil</keyword>
<dbReference type="AlphaFoldDB" id="A0A1E5LB25"/>
<proteinExistence type="predicted"/>
<keyword evidence="2" id="KW-0812">Transmembrane</keyword>
<feature type="domain" description="Magnesium transporter MgtE intracellular" evidence="3">
    <location>
        <begin position="114"/>
        <end position="178"/>
    </location>
</feature>
<dbReference type="STRING" id="1305675.BFG57_06495"/>
<keyword evidence="2" id="KW-0472">Membrane</keyword>
<feature type="transmembrane region" description="Helical" evidence="2">
    <location>
        <begin position="12"/>
        <end position="38"/>
    </location>
</feature>
<dbReference type="SUPFAM" id="SSF158791">
    <property type="entry name" value="MgtE N-terminal domain-like"/>
    <property type="match status" value="1"/>
</dbReference>
<evidence type="ECO:0000259" key="3">
    <source>
        <dbReference type="Pfam" id="PF03448"/>
    </source>
</evidence>
<evidence type="ECO:0000256" key="2">
    <source>
        <dbReference type="SAM" id="Phobius"/>
    </source>
</evidence>
<evidence type="ECO:0000313" key="4">
    <source>
        <dbReference type="EMBL" id="OEH91263.1"/>
    </source>
</evidence>
<name>A0A1E5LB25_9BACI</name>
<dbReference type="EMBL" id="MJEH01000063">
    <property type="protein sequence ID" value="OEH91263.1"/>
    <property type="molecule type" value="Genomic_DNA"/>
</dbReference>
<accession>A0A1E5LB25</accession>
<protein>
    <recommendedName>
        <fullName evidence="3">Magnesium transporter MgtE intracellular domain-containing protein</fullName>
    </recommendedName>
</protein>